<sequence length="727" mass="81723">MAKSSMASLLKAYSLPLILLASSVFYQLFILPLLGIKRDSSIEEVAEAYEKLSSKWNAGVEVPPTIDFVKIRYAFELLTNPLWKRNYDLFSIDEHIHVIENAKAQHVGASLSEIGLPLLEATSFDPGDAPNILTSENFFSKFDNAKALLIQVFSVGSNRCAQFASNWERIAALLDGVANTGLVELGEVRLTKYLAEKTITGQPSFPNGLPSLVAFPPRCNSSTCLLRYEGELSVDAVTDWVATTILGLPRIPYYSKDSLEQGFLRKTSPHKERSRRCSYTSLWTTNGEKEEVLGVWREGGENSNNGIKVRVILFSETGVRATPFVRQAALNYWPYTAFAFVLWREEESSFWWNVCDRNQFEQAFPVYTVFKVLPPQAITRILLLLANTVPGNNSWFVNLMEQNKHHVMRGLLSDLSANQRFDKYVNRKQSPTTVRSIQEILSTNDVLHSVDQDQPPAPPAVALKEKRLTFTWLDGEAQQKYCFFIIQTASSYETCGPRRDITDVPQLLIVRYKRNASEDSIKIDRKPKNILEAFHDDDVDPASQLVARYNGSEEIPERTKAPALVPEEADPIWSVGARSILSKGTGMKQRIGGIVKGIHSRLGDPRIGPVLLLGALMSFGNIWLRRSQSTPPSQSNQEAQPSRTDLNGTSANIGVSAWTETDQSGDATQELRQTKIFPLPSLTWNRKMRTRCHYQIQTRRVDAWMVFCLTSLGNALGFSERKDQNML</sequence>
<keyword evidence="2" id="KW-1185">Reference proteome</keyword>
<evidence type="ECO:0000313" key="1">
    <source>
        <dbReference type="EMBL" id="KAI8543320.1"/>
    </source>
</evidence>
<proteinExistence type="predicted"/>
<accession>A0ACC0MQS4</accession>
<organism evidence="1 2">
    <name type="scientific">Rhododendron molle</name>
    <name type="common">Chinese azalea</name>
    <name type="synonym">Azalea mollis</name>
    <dbReference type="NCBI Taxonomy" id="49168"/>
    <lineage>
        <taxon>Eukaryota</taxon>
        <taxon>Viridiplantae</taxon>
        <taxon>Streptophyta</taxon>
        <taxon>Embryophyta</taxon>
        <taxon>Tracheophyta</taxon>
        <taxon>Spermatophyta</taxon>
        <taxon>Magnoliopsida</taxon>
        <taxon>eudicotyledons</taxon>
        <taxon>Gunneridae</taxon>
        <taxon>Pentapetalae</taxon>
        <taxon>asterids</taxon>
        <taxon>Ericales</taxon>
        <taxon>Ericaceae</taxon>
        <taxon>Ericoideae</taxon>
        <taxon>Rhodoreae</taxon>
        <taxon>Rhododendron</taxon>
    </lineage>
</organism>
<reference evidence="1" key="1">
    <citation type="submission" date="2022-02" db="EMBL/GenBank/DDBJ databases">
        <title>Plant Genome Project.</title>
        <authorList>
            <person name="Zhang R.-G."/>
        </authorList>
    </citation>
    <scope>NUCLEOTIDE SEQUENCE</scope>
    <source>
        <strain evidence="1">AT1</strain>
    </source>
</reference>
<comment type="caution">
    <text evidence="1">The sequence shown here is derived from an EMBL/GenBank/DDBJ whole genome shotgun (WGS) entry which is preliminary data.</text>
</comment>
<name>A0ACC0MQS4_RHOML</name>
<dbReference type="EMBL" id="CM046395">
    <property type="protein sequence ID" value="KAI8543320.1"/>
    <property type="molecule type" value="Genomic_DNA"/>
</dbReference>
<evidence type="ECO:0000313" key="2">
    <source>
        <dbReference type="Proteomes" id="UP001062846"/>
    </source>
</evidence>
<gene>
    <name evidence="1" type="ORF">RHMOL_Rhmol08G0207600</name>
</gene>
<dbReference type="Proteomes" id="UP001062846">
    <property type="component" value="Chromosome 8"/>
</dbReference>
<protein>
    <submittedName>
        <fullName evidence="1">Uncharacterized protein</fullName>
    </submittedName>
</protein>